<dbReference type="AlphaFoldDB" id="A0A6L2NNR6"/>
<comment type="caution">
    <text evidence="1">The sequence shown here is derived from an EMBL/GenBank/DDBJ whole genome shotgun (WGS) entry which is preliminary data.</text>
</comment>
<protein>
    <submittedName>
        <fullName evidence="1">Uncharacterized protein</fullName>
    </submittedName>
</protein>
<sequence>MVVPRLGELYYLLHLENNEIDRKVNLPTSTSIFSTIPTGYWNDLSANLTLILVGLRVLRDNLAYNEYGIRLMLAPRPANALHEKALLELHGTRKLPGSPSLGG</sequence>
<gene>
    <name evidence="1" type="ORF">Tci_058620</name>
</gene>
<accession>A0A6L2NNR6</accession>
<name>A0A6L2NNR6_TANCI</name>
<reference evidence="1" key="1">
    <citation type="journal article" date="2019" name="Sci. Rep.">
        <title>Draft genome of Tanacetum cinerariifolium, the natural source of mosquito coil.</title>
        <authorList>
            <person name="Yamashiro T."/>
            <person name="Shiraishi A."/>
            <person name="Satake H."/>
            <person name="Nakayama K."/>
        </authorList>
    </citation>
    <scope>NUCLEOTIDE SEQUENCE</scope>
</reference>
<evidence type="ECO:0000313" key="1">
    <source>
        <dbReference type="EMBL" id="GEU86642.1"/>
    </source>
</evidence>
<dbReference type="EMBL" id="BKCJ010009370">
    <property type="protein sequence ID" value="GEU86642.1"/>
    <property type="molecule type" value="Genomic_DNA"/>
</dbReference>
<organism evidence="1">
    <name type="scientific">Tanacetum cinerariifolium</name>
    <name type="common">Dalmatian daisy</name>
    <name type="synonym">Chrysanthemum cinerariifolium</name>
    <dbReference type="NCBI Taxonomy" id="118510"/>
    <lineage>
        <taxon>Eukaryota</taxon>
        <taxon>Viridiplantae</taxon>
        <taxon>Streptophyta</taxon>
        <taxon>Embryophyta</taxon>
        <taxon>Tracheophyta</taxon>
        <taxon>Spermatophyta</taxon>
        <taxon>Magnoliopsida</taxon>
        <taxon>eudicotyledons</taxon>
        <taxon>Gunneridae</taxon>
        <taxon>Pentapetalae</taxon>
        <taxon>asterids</taxon>
        <taxon>campanulids</taxon>
        <taxon>Asterales</taxon>
        <taxon>Asteraceae</taxon>
        <taxon>Asteroideae</taxon>
        <taxon>Anthemideae</taxon>
        <taxon>Anthemidinae</taxon>
        <taxon>Tanacetum</taxon>
    </lineage>
</organism>
<proteinExistence type="predicted"/>